<dbReference type="HOGENOM" id="CLU_2928281_0_0_6"/>
<protein>
    <submittedName>
        <fullName evidence="1">Uncharacterized protein</fullName>
    </submittedName>
</protein>
<dbReference type="PATRIC" id="fig|629263.4.peg.966"/>
<evidence type="ECO:0000313" key="2">
    <source>
        <dbReference type="Proteomes" id="UP000004986"/>
    </source>
</evidence>
<proteinExistence type="predicted"/>
<dbReference type="AlphaFoldDB" id="F3G4F0"/>
<feature type="non-terminal residue" evidence="1">
    <location>
        <position position="1"/>
    </location>
</feature>
<name>F3G4F0_PSESJ</name>
<evidence type="ECO:0000313" key="1">
    <source>
        <dbReference type="EMBL" id="EGH41950.1"/>
    </source>
</evidence>
<dbReference type="Proteomes" id="UP000004986">
    <property type="component" value="Unassembled WGS sequence"/>
</dbReference>
<sequence length="60" mass="6026">GAPATLNSLTLALDAIVDDTLPRLLTSVVDPLFESLGVGMGATDVGTNLSCNLGQATLVI</sequence>
<keyword evidence="2" id="KW-1185">Reference proteome</keyword>
<reference evidence="1 2" key="1">
    <citation type="journal article" date="2011" name="PLoS Pathog.">
        <title>Dynamic evolution of pathogenicity revealed by sequencing and comparative genomics of 19 Pseudomonas syringae isolates.</title>
        <authorList>
            <person name="Baltrus D.A."/>
            <person name="Nishimura M.T."/>
            <person name="Romanchuk A."/>
            <person name="Chang J.H."/>
            <person name="Mukhtar M.S."/>
            <person name="Cherkis K."/>
            <person name="Roach J."/>
            <person name="Grant S.R."/>
            <person name="Jones C.D."/>
            <person name="Dangl J.L."/>
        </authorList>
    </citation>
    <scope>NUCLEOTIDE SEQUENCE [LARGE SCALE GENOMIC DNA]</scope>
    <source>
        <strain evidence="1 2">1704B</strain>
    </source>
</reference>
<organism evidence="1 2">
    <name type="scientific">Pseudomonas syringae pv. pisi str. 1704B</name>
    <dbReference type="NCBI Taxonomy" id="629263"/>
    <lineage>
        <taxon>Bacteria</taxon>
        <taxon>Pseudomonadati</taxon>
        <taxon>Pseudomonadota</taxon>
        <taxon>Gammaproteobacteria</taxon>
        <taxon>Pseudomonadales</taxon>
        <taxon>Pseudomonadaceae</taxon>
        <taxon>Pseudomonas</taxon>
        <taxon>Pseudomonas syringae</taxon>
    </lineage>
</organism>
<accession>F3G4F0</accession>
<dbReference type="EMBL" id="AEAI01000279">
    <property type="protein sequence ID" value="EGH41950.1"/>
    <property type="molecule type" value="Genomic_DNA"/>
</dbReference>
<gene>
    <name evidence="1" type="ORF">PSYPI_05808</name>
</gene>
<comment type="caution">
    <text evidence="1">The sequence shown here is derived from an EMBL/GenBank/DDBJ whole genome shotgun (WGS) entry which is preliminary data.</text>
</comment>